<reference evidence="1" key="1">
    <citation type="submission" date="2021-01" db="EMBL/GenBank/DDBJ databases">
        <title>Phytophthora aleatoria, a newly-described species from Pinus radiata is distinct from Phytophthora cactorum isolates based on comparative genomics.</title>
        <authorList>
            <person name="Mcdougal R."/>
            <person name="Panda P."/>
            <person name="Williams N."/>
            <person name="Studholme D.J."/>
        </authorList>
    </citation>
    <scope>NUCLEOTIDE SEQUENCE</scope>
    <source>
        <strain evidence="1">NZFS 4037</strain>
    </source>
</reference>
<accession>A0A8J5M4C2</accession>
<name>A0A8J5M4C2_9STRA</name>
<organism evidence="1 2">
    <name type="scientific">Phytophthora aleatoria</name>
    <dbReference type="NCBI Taxonomy" id="2496075"/>
    <lineage>
        <taxon>Eukaryota</taxon>
        <taxon>Sar</taxon>
        <taxon>Stramenopiles</taxon>
        <taxon>Oomycota</taxon>
        <taxon>Peronosporomycetes</taxon>
        <taxon>Peronosporales</taxon>
        <taxon>Peronosporaceae</taxon>
        <taxon>Phytophthora</taxon>
    </lineage>
</organism>
<evidence type="ECO:0000313" key="2">
    <source>
        <dbReference type="Proteomes" id="UP000709295"/>
    </source>
</evidence>
<evidence type="ECO:0000313" key="1">
    <source>
        <dbReference type="EMBL" id="KAG6953204.1"/>
    </source>
</evidence>
<comment type="caution">
    <text evidence="1">The sequence shown here is derived from an EMBL/GenBank/DDBJ whole genome shotgun (WGS) entry which is preliminary data.</text>
</comment>
<protein>
    <submittedName>
        <fullName evidence="1">Uncharacterized protein</fullName>
    </submittedName>
</protein>
<keyword evidence="2" id="KW-1185">Reference proteome</keyword>
<dbReference type="Proteomes" id="UP000709295">
    <property type="component" value="Unassembled WGS sequence"/>
</dbReference>
<sequence>MQSWENEVSTVDKTNKLVSKISYTVENTENTVFLVRLGSYFAVKVDGYVA</sequence>
<dbReference type="AlphaFoldDB" id="A0A8J5M4C2"/>
<gene>
    <name evidence="1" type="ORF">JG688_00012940</name>
</gene>
<dbReference type="EMBL" id="JAENGY010001045">
    <property type="protein sequence ID" value="KAG6953204.1"/>
    <property type="molecule type" value="Genomic_DNA"/>
</dbReference>
<proteinExistence type="predicted"/>